<protein>
    <submittedName>
        <fullName evidence="1">Uncharacterized protein</fullName>
    </submittedName>
</protein>
<dbReference type="Pfam" id="PF20050">
    <property type="entry name" value="DUF6452"/>
    <property type="match status" value="1"/>
</dbReference>
<dbReference type="OrthoDB" id="663527at2"/>
<dbReference type="EMBL" id="MSCN01000001">
    <property type="protein sequence ID" value="PQJ77935.1"/>
    <property type="molecule type" value="Genomic_DNA"/>
</dbReference>
<name>A0A2S7WJZ5_9FLAO</name>
<organism evidence="1 2">
    <name type="scientific">Polaribacter porphyrae</name>
    <dbReference type="NCBI Taxonomy" id="1137780"/>
    <lineage>
        <taxon>Bacteria</taxon>
        <taxon>Pseudomonadati</taxon>
        <taxon>Bacteroidota</taxon>
        <taxon>Flavobacteriia</taxon>
        <taxon>Flavobacteriales</taxon>
        <taxon>Flavobacteriaceae</taxon>
    </lineage>
</organism>
<evidence type="ECO:0000313" key="1">
    <source>
        <dbReference type="EMBL" id="PQJ77935.1"/>
    </source>
</evidence>
<sequence>MKKIIATIVLLIGILSCTKDDFCLENPVTPQLILKFYDDANRINVKKVERFSIIADGIIDSLYTNQTIDSIVSIPLNTSVSETIYTIKMNNIDGKTSNNEIVKLTINYTPENIYVSRSCGFKIIFNNVTFNPDTNSWIKGFTPNTSTIENQDEAHVQIFH</sequence>
<reference evidence="1 2" key="1">
    <citation type="submission" date="2016-12" db="EMBL/GenBank/DDBJ databases">
        <title>Trade-off between light-utilization and light-protection in marine flavobacteria.</title>
        <authorList>
            <person name="Kumagai Y."/>
            <person name="Yoshizawa S."/>
            <person name="Kogure K."/>
            <person name="Iwasaki W."/>
        </authorList>
    </citation>
    <scope>NUCLEOTIDE SEQUENCE [LARGE SCALE GENOMIC DNA]</scope>
    <source>
        <strain evidence="1 2">NBRC 108759</strain>
    </source>
</reference>
<dbReference type="AlphaFoldDB" id="A0A2S7WJZ5"/>
<accession>A0A2S7WJZ5</accession>
<dbReference type="RefSeq" id="WP_105014519.1">
    <property type="nucleotide sequence ID" value="NZ_MSCN01000001.1"/>
</dbReference>
<gene>
    <name evidence="1" type="ORF">BTO18_01480</name>
</gene>
<keyword evidence="2" id="KW-1185">Reference proteome</keyword>
<proteinExistence type="predicted"/>
<comment type="caution">
    <text evidence="1">The sequence shown here is derived from an EMBL/GenBank/DDBJ whole genome shotgun (WGS) entry which is preliminary data.</text>
</comment>
<dbReference type="InterPro" id="IPR045607">
    <property type="entry name" value="DUF6452"/>
</dbReference>
<dbReference type="Proteomes" id="UP000238882">
    <property type="component" value="Unassembled WGS sequence"/>
</dbReference>
<dbReference type="PROSITE" id="PS51257">
    <property type="entry name" value="PROKAR_LIPOPROTEIN"/>
    <property type="match status" value="1"/>
</dbReference>
<evidence type="ECO:0000313" key="2">
    <source>
        <dbReference type="Proteomes" id="UP000238882"/>
    </source>
</evidence>